<name>A0A0L0BRI9_LUCCU</name>
<keyword evidence="2" id="KW-1185">Reference proteome</keyword>
<protein>
    <submittedName>
        <fullName evidence="1">Uncharacterized protein</fullName>
    </submittedName>
</protein>
<dbReference type="EMBL" id="JRES01001470">
    <property type="protein sequence ID" value="KNC22636.1"/>
    <property type="molecule type" value="Genomic_DNA"/>
</dbReference>
<gene>
    <name evidence="1" type="ORF">FF38_03423</name>
</gene>
<evidence type="ECO:0000313" key="1">
    <source>
        <dbReference type="EMBL" id="KNC22636.1"/>
    </source>
</evidence>
<proteinExistence type="predicted"/>
<dbReference type="Proteomes" id="UP000037069">
    <property type="component" value="Unassembled WGS sequence"/>
</dbReference>
<dbReference type="AlphaFoldDB" id="A0A0L0BRI9"/>
<organism evidence="1 2">
    <name type="scientific">Lucilia cuprina</name>
    <name type="common">Green bottle fly</name>
    <name type="synonym">Australian sheep blowfly</name>
    <dbReference type="NCBI Taxonomy" id="7375"/>
    <lineage>
        <taxon>Eukaryota</taxon>
        <taxon>Metazoa</taxon>
        <taxon>Ecdysozoa</taxon>
        <taxon>Arthropoda</taxon>
        <taxon>Hexapoda</taxon>
        <taxon>Insecta</taxon>
        <taxon>Pterygota</taxon>
        <taxon>Neoptera</taxon>
        <taxon>Endopterygota</taxon>
        <taxon>Diptera</taxon>
        <taxon>Brachycera</taxon>
        <taxon>Muscomorpha</taxon>
        <taxon>Oestroidea</taxon>
        <taxon>Calliphoridae</taxon>
        <taxon>Luciliinae</taxon>
        <taxon>Lucilia</taxon>
    </lineage>
</organism>
<sequence length="66" mass="7599">MTAHPSIAKEFTKGDKVEVDHLWPQLEVELNASGPQIKDGPFGKRKNKARKIELELKTLQLERKKF</sequence>
<comment type="caution">
    <text evidence="1">The sequence shown here is derived from an EMBL/GenBank/DDBJ whole genome shotgun (WGS) entry which is preliminary data.</text>
</comment>
<evidence type="ECO:0000313" key="2">
    <source>
        <dbReference type="Proteomes" id="UP000037069"/>
    </source>
</evidence>
<accession>A0A0L0BRI9</accession>
<reference evidence="1 2" key="1">
    <citation type="journal article" date="2015" name="Nat. Commun.">
        <title>Lucilia cuprina genome unlocks parasitic fly biology to underpin future interventions.</title>
        <authorList>
            <person name="Anstead C.A."/>
            <person name="Korhonen P.K."/>
            <person name="Young N.D."/>
            <person name="Hall R.S."/>
            <person name="Jex A.R."/>
            <person name="Murali S.C."/>
            <person name="Hughes D.S."/>
            <person name="Lee S.F."/>
            <person name="Perry T."/>
            <person name="Stroehlein A.J."/>
            <person name="Ansell B.R."/>
            <person name="Breugelmans B."/>
            <person name="Hofmann A."/>
            <person name="Qu J."/>
            <person name="Dugan S."/>
            <person name="Lee S.L."/>
            <person name="Chao H."/>
            <person name="Dinh H."/>
            <person name="Han Y."/>
            <person name="Doddapaneni H.V."/>
            <person name="Worley K.C."/>
            <person name="Muzny D.M."/>
            <person name="Ioannidis P."/>
            <person name="Waterhouse R.M."/>
            <person name="Zdobnov E.M."/>
            <person name="James P.J."/>
            <person name="Bagnall N.H."/>
            <person name="Kotze A.C."/>
            <person name="Gibbs R.A."/>
            <person name="Richards S."/>
            <person name="Batterham P."/>
            <person name="Gasser R.B."/>
        </authorList>
    </citation>
    <scope>NUCLEOTIDE SEQUENCE [LARGE SCALE GENOMIC DNA]</scope>
    <source>
        <strain evidence="1 2">LS</strain>
        <tissue evidence="1">Full body</tissue>
    </source>
</reference>